<organism evidence="1 2">
    <name type="scientific">Thalictrum thalictroides</name>
    <name type="common">Rue-anemone</name>
    <name type="synonym">Anemone thalictroides</name>
    <dbReference type="NCBI Taxonomy" id="46969"/>
    <lineage>
        <taxon>Eukaryota</taxon>
        <taxon>Viridiplantae</taxon>
        <taxon>Streptophyta</taxon>
        <taxon>Embryophyta</taxon>
        <taxon>Tracheophyta</taxon>
        <taxon>Spermatophyta</taxon>
        <taxon>Magnoliopsida</taxon>
        <taxon>Ranunculales</taxon>
        <taxon>Ranunculaceae</taxon>
        <taxon>Thalictroideae</taxon>
        <taxon>Thalictrum</taxon>
    </lineage>
</organism>
<protein>
    <submittedName>
        <fullName evidence="1">Uncharacterized protein</fullName>
    </submittedName>
</protein>
<name>A0A7J6VFU0_THATH</name>
<dbReference type="Proteomes" id="UP000554482">
    <property type="component" value="Unassembled WGS sequence"/>
</dbReference>
<feature type="non-terminal residue" evidence="1">
    <location>
        <position position="1"/>
    </location>
</feature>
<keyword evidence="2" id="KW-1185">Reference proteome</keyword>
<evidence type="ECO:0000313" key="1">
    <source>
        <dbReference type="EMBL" id="KAF5183541.1"/>
    </source>
</evidence>
<accession>A0A7J6VFU0</accession>
<dbReference type="AlphaFoldDB" id="A0A7J6VFU0"/>
<evidence type="ECO:0000313" key="2">
    <source>
        <dbReference type="Proteomes" id="UP000554482"/>
    </source>
</evidence>
<dbReference type="EMBL" id="JABWDY010033279">
    <property type="protein sequence ID" value="KAF5183541.1"/>
    <property type="molecule type" value="Genomic_DNA"/>
</dbReference>
<gene>
    <name evidence="1" type="ORF">FRX31_026872</name>
</gene>
<sequence>KSGLKHFSKCIDRTTDCNHGRTVRFGFFIHSSAKEPAKSEYQVYNHTCREAACKECKDQLQRQNAECAGLLSDTK</sequence>
<reference evidence="1 2" key="1">
    <citation type="submission" date="2020-06" db="EMBL/GenBank/DDBJ databases">
        <title>Transcriptomic and genomic resources for Thalictrum thalictroides and T. hernandezii: Facilitating candidate gene discovery in an emerging model plant lineage.</title>
        <authorList>
            <person name="Arias T."/>
            <person name="Riano-Pachon D.M."/>
            <person name="Di Stilio V.S."/>
        </authorList>
    </citation>
    <scope>NUCLEOTIDE SEQUENCE [LARGE SCALE GENOMIC DNA]</scope>
    <source>
        <strain evidence="2">cv. WT478/WT964</strain>
        <tissue evidence="1">Leaves</tissue>
    </source>
</reference>
<comment type="caution">
    <text evidence="1">The sequence shown here is derived from an EMBL/GenBank/DDBJ whole genome shotgun (WGS) entry which is preliminary data.</text>
</comment>
<proteinExistence type="predicted"/>